<evidence type="ECO:0000313" key="3">
    <source>
        <dbReference type="Proteomes" id="UP001174694"/>
    </source>
</evidence>
<feature type="compositionally biased region" description="Pro residues" evidence="1">
    <location>
        <begin position="137"/>
        <end position="146"/>
    </location>
</feature>
<keyword evidence="3" id="KW-1185">Reference proteome</keyword>
<dbReference type="EMBL" id="JANBVO010000002">
    <property type="protein sequence ID" value="KAJ9156720.1"/>
    <property type="molecule type" value="Genomic_DNA"/>
</dbReference>
<feature type="compositionally biased region" description="Low complexity" evidence="1">
    <location>
        <begin position="94"/>
        <end position="110"/>
    </location>
</feature>
<feature type="compositionally biased region" description="Basic and acidic residues" evidence="1">
    <location>
        <begin position="173"/>
        <end position="182"/>
    </location>
</feature>
<reference evidence="2" key="1">
    <citation type="submission" date="2022-07" db="EMBL/GenBank/DDBJ databases">
        <title>Fungi with potential for degradation of polypropylene.</title>
        <authorList>
            <person name="Gostincar C."/>
        </authorList>
    </citation>
    <scope>NUCLEOTIDE SEQUENCE</scope>
    <source>
        <strain evidence="2">EXF-13308</strain>
    </source>
</reference>
<comment type="caution">
    <text evidence="2">The sequence shown here is derived from an EMBL/GenBank/DDBJ whole genome shotgun (WGS) entry which is preliminary data.</text>
</comment>
<evidence type="ECO:0000313" key="2">
    <source>
        <dbReference type="EMBL" id="KAJ9156720.1"/>
    </source>
</evidence>
<organism evidence="2 3">
    <name type="scientific">Pleurostoma richardsiae</name>
    <dbReference type="NCBI Taxonomy" id="41990"/>
    <lineage>
        <taxon>Eukaryota</taxon>
        <taxon>Fungi</taxon>
        <taxon>Dikarya</taxon>
        <taxon>Ascomycota</taxon>
        <taxon>Pezizomycotina</taxon>
        <taxon>Sordariomycetes</taxon>
        <taxon>Sordariomycetidae</taxon>
        <taxon>Calosphaeriales</taxon>
        <taxon>Pleurostomataceae</taxon>
        <taxon>Pleurostoma</taxon>
    </lineage>
</organism>
<sequence>MTPSASNVEYVVGHTGKGVTSPPQFKKHKMLPHPGKERRAGAYDHLESSTKKYDLTIDTALSKKYRSQPASPRALKHQARRIGGGPDLPPTPPAHSRNSSSSHSAIPSSPTYIGTPGRSTEDIQARPPTTPTNQRSPPTPDVTPPQPERRPLALRPVVHERLPSKSTTASRTESFKTARENPEESDQDDGQSTLRPIMPSPRTSQNTVRPVNGEERTKSKAVGLGLGLESSPEVPTPRAKREFLSFDGEWGSDLEVEQEWDDNLMRNVTSWKRSLSTPLQARPGGRRLYDI</sequence>
<dbReference type="Proteomes" id="UP001174694">
    <property type="component" value="Unassembled WGS sequence"/>
</dbReference>
<proteinExistence type="predicted"/>
<name>A0AA38S5P0_9PEZI</name>
<gene>
    <name evidence="2" type="ORF">NKR23_g1298</name>
</gene>
<protein>
    <submittedName>
        <fullName evidence="2">Uncharacterized protein</fullName>
    </submittedName>
</protein>
<dbReference type="AlphaFoldDB" id="A0AA38S5P0"/>
<feature type="compositionally biased region" description="Basic and acidic residues" evidence="1">
    <location>
        <begin position="147"/>
        <end position="163"/>
    </location>
</feature>
<feature type="compositionally biased region" description="Basic and acidic residues" evidence="1">
    <location>
        <begin position="34"/>
        <end position="55"/>
    </location>
</feature>
<feature type="region of interest" description="Disordered" evidence="1">
    <location>
        <begin position="1"/>
        <end position="239"/>
    </location>
</feature>
<accession>A0AA38S5P0</accession>
<evidence type="ECO:0000256" key="1">
    <source>
        <dbReference type="SAM" id="MobiDB-lite"/>
    </source>
</evidence>